<dbReference type="InterPro" id="IPR004843">
    <property type="entry name" value="Calcineurin-like_PHP"/>
</dbReference>
<protein>
    <submittedName>
        <fullName evidence="2">Metallophosphatase</fullName>
    </submittedName>
</protein>
<evidence type="ECO:0000259" key="1">
    <source>
        <dbReference type="Pfam" id="PF00149"/>
    </source>
</evidence>
<organism evidence="2 3">
    <name type="scientific">Eisenbergiella tayi</name>
    <dbReference type="NCBI Taxonomy" id="1432052"/>
    <lineage>
        <taxon>Bacteria</taxon>
        <taxon>Bacillati</taxon>
        <taxon>Bacillota</taxon>
        <taxon>Clostridia</taxon>
        <taxon>Lachnospirales</taxon>
        <taxon>Lachnospiraceae</taxon>
        <taxon>Eisenbergiella</taxon>
    </lineage>
</organism>
<comment type="caution">
    <text evidence="2">The sequence shown here is derived from an EMBL/GenBank/DDBJ whole genome shotgun (WGS) entry which is preliminary data.</text>
</comment>
<sequence>MIYITGDTHGGFQRFGSKYFPQQTQMGRNDYMIICGDFGGLWDGGQKDQHWLDWLAEKPFTTLFVDGNHENFDLLNALPEKEWHGGRVHEVRENILHLMRGQIFTFSGLTWFTMGGASSHDIQDGVLDPEDPDFEQKYWLLRRMRGMFRVKGRSWWAEEMPNAREYVEALKNLEQVNWKVDCILSHCGPSSVVRKIDPSYGSDQLTDFLETVNQRCQFTYWFFGHYHDNRIINDRYILQWEQISGLEI</sequence>
<reference evidence="2 3" key="1">
    <citation type="submission" date="2016-08" db="EMBL/GenBank/DDBJ databases">
        <authorList>
            <person name="Seilhamer J.J."/>
        </authorList>
    </citation>
    <scope>NUCLEOTIDE SEQUENCE [LARGE SCALE GENOMIC DNA]</scope>
    <source>
        <strain evidence="2 3">NML150140-1</strain>
    </source>
</reference>
<dbReference type="GO" id="GO:0016787">
    <property type="term" value="F:hydrolase activity"/>
    <property type="evidence" value="ECO:0007669"/>
    <property type="project" value="InterPro"/>
</dbReference>
<evidence type="ECO:0000313" key="3">
    <source>
        <dbReference type="Proteomes" id="UP000094271"/>
    </source>
</evidence>
<accession>A0A1E3UJ19</accession>
<dbReference type="InterPro" id="IPR029052">
    <property type="entry name" value="Metallo-depent_PP-like"/>
</dbReference>
<dbReference type="Gene3D" id="3.60.21.10">
    <property type="match status" value="1"/>
</dbReference>
<name>A0A1E3UJ19_9FIRM</name>
<dbReference type="Proteomes" id="UP000094271">
    <property type="component" value="Unassembled WGS sequence"/>
</dbReference>
<dbReference type="Pfam" id="PF00149">
    <property type="entry name" value="Metallophos"/>
    <property type="match status" value="1"/>
</dbReference>
<dbReference type="EMBL" id="MEHA01000006">
    <property type="protein sequence ID" value="ODR52404.1"/>
    <property type="molecule type" value="Genomic_DNA"/>
</dbReference>
<evidence type="ECO:0000313" key="2">
    <source>
        <dbReference type="EMBL" id="ODR52404.1"/>
    </source>
</evidence>
<gene>
    <name evidence="2" type="ORF">BEI59_10130</name>
</gene>
<dbReference type="OrthoDB" id="9787800at2"/>
<dbReference type="SUPFAM" id="SSF56300">
    <property type="entry name" value="Metallo-dependent phosphatases"/>
    <property type="match status" value="1"/>
</dbReference>
<dbReference type="RefSeq" id="WP_069431570.1">
    <property type="nucleotide sequence ID" value="NZ_MEHA01000006.1"/>
</dbReference>
<dbReference type="AlphaFoldDB" id="A0A1E3UJ19"/>
<proteinExistence type="predicted"/>
<feature type="domain" description="Calcineurin-like phosphoesterase" evidence="1">
    <location>
        <begin position="2"/>
        <end position="228"/>
    </location>
</feature>